<keyword evidence="1" id="KW-1133">Transmembrane helix</keyword>
<name>A0A4Q7AH55_9GAMM</name>
<dbReference type="AlphaFoldDB" id="A0A4Q7AH55"/>
<dbReference type="RefSeq" id="WP_130168303.1">
    <property type="nucleotide sequence ID" value="NZ_SGSQ01000008.1"/>
</dbReference>
<evidence type="ECO:0000313" key="3">
    <source>
        <dbReference type="Proteomes" id="UP000293863"/>
    </source>
</evidence>
<evidence type="ECO:0000313" key="2">
    <source>
        <dbReference type="EMBL" id="RZG47204.1"/>
    </source>
</evidence>
<keyword evidence="1" id="KW-0472">Membrane</keyword>
<feature type="transmembrane region" description="Helical" evidence="1">
    <location>
        <begin position="221"/>
        <end position="239"/>
    </location>
</feature>
<reference evidence="2 3" key="1">
    <citation type="submission" date="2019-02" db="EMBL/GenBank/DDBJ databases">
        <title>The Batch Genome Submission of Acinetobacter spp. strains.</title>
        <authorList>
            <person name="Qin J."/>
            <person name="Hu Y."/>
            <person name="Ye H."/>
            <person name="Wei L."/>
            <person name="Feng Y."/>
            <person name="Zong Z."/>
        </authorList>
    </citation>
    <scope>NUCLEOTIDE SEQUENCE [LARGE SCALE GENOMIC DNA]</scope>
    <source>
        <strain evidence="2 3">WCHAW060049</strain>
    </source>
</reference>
<dbReference type="EMBL" id="SGSQ01000008">
    <property type="protein sequence ID" value="RZG47204.1"/>
    <property type="molecule type" value="Genomic_DNA"/>
</dbReference>
<sequence length="244" mass="27730">MLKQIFAFALGLTLSVHVFALKTKIVTFEQFLKLDQEHAAEMEFTDVSPSTQAWTAIYVVGKQTIPNRTAQMNLVILPEGLINKASPTEKINQTILVADDLPLRKKFSLKEFDDIADEIEEQTGKEIEDPFVKDADVIRTYAQVMDWAPEYGVENFKLSIAVPGQQGFEPLAIYMIVGEGDKPKQVMDLMLQNNNMSAEERQQQFRNASKSPDSMMAKMEARFLIFLVIAAVMIFVLWGKFRRD</sequence>
<comment type="caution">
    <text evidence="2">The sequence shown here is derived from an EMBL/GenBank/DDBJ whole genome shotgun (WGS) entry which is preliminary data.</text>
</comment>
<dbReference type="Proteomes" id="UP000293863">
    <property type="component" value="Unassembled WGS sequence"/>
</dbReference>
<proteinExistence type="predicted"/>
<keyword evidence="1" id="KW-0812">Transmembrane</keyword>
<evidence type="ECO:0000256" key="1">
    <source>
        <dbReference type="SAM" id="Phobius"/>
    </source>
</evidence>
<keyword evidence="3" id="KW-1185">Reference proteome</keyword>
<gene>
    <name evidence="2" type="ORF">EXU28_06440</name>
</gene>
<accession>A0A4Q7AH55</accession>
<organism evidence="2 3">
    <name type="scientific">Acinetobacter wuhouensis</name>
    <dbReference type="NCBI Taxonomy" id="1879050"/>
    <lineage>
        <taxon>Bacteria</taxon>
        <taxon>Pseudomonadati</taxon>
        <taxon>Pseudomonadota</taxon>
        <taxon>Gammaproteobacteria</taxon>
        <taxon>Moraxellales</taxon>
        <taxon>Moraxellaceae</taxon>
        <taxon>Acinetobacter</taxon>
    </lineage>
</organism>
<protein>
    <submittedName>
        <fullName evidence="2">Uncharacterized protein</fullName>
    </submittedName>
</protein>